<reference evidence="5" key="1">
    <citation type="submission" date="2020-04" db="EMBL/GenBank/DDBJ databases">
        <authorList>
            <person name="Alioto T."/>
            <person name="Alioto T."/>
            <person name="Gomez Garrido J."/>
        </authorList>
    </citation>
    <scope>NUCLEOTIDE SEQUENCE</scope>
    <source>
        <strain evidence="5">A484AB</strain>
    </source>
</reference>
<dbReference type="GO" id="GO:0071230">
    <property type="term" value="P:cellular response to amino acid stimulus"/>
    <property type="evidence" value="ECO:0007669"/>
    <property type="project" value="InterPro"/>
</dbReference>
<comment type="similarity">
    <text evidence="2">Belongs to the LAMTOR4 family.</text>
</comment>
<evidence type="ECO:0000256" key="4">
    <source>
        <dbReference type="ARBA" id="ARBA00032690"/>
    </source>
</evidence>
<evidence type="ECO:0000313" key="5">
    <source>
        <dbReference type="EMBL" id="CAB3979835.1"/>
    </source>
</evidence>
<name>A0A6S7FJG7_PARCT</name>
<accession>A0A6S7FJG7</accession>
<dbReference type="OrthoDB" id="275011at2759"/>
<keyword evidence="6" id="KW-1185">Reference proteome</keyword>
<comment type="subcellular location">
    <subcellularLocation>
        <location evidence="1">Lysosome</location>
    </subcellularLocation>
</comment>
<organism evidence="5 6">
    <name type="scientific">Paramuricea clavata</name>
    <name type="common">Red gorgonian</name>
    <name type="synonym">Violescent sea-whip</name>
    <dbReference type="NCBI Taxonomy" id="317549"/>
    <lineage>
        <taxon>Eukaryota</taxon>
        <taxon>Metazoa</taxon>
        <taxon>Cnidaria</taxon>
        <taxon>Anthozoa</taxon>
        <taxon>Octocorallia</taxon>
        <taxon>Malacalcyonacea</taxon>
        <taxon>Plexauridae</taxon>
        <taxon>Paramuricea</taxon>
    </lineage>
</organism>
<comment type="caution">
    <text evidence="5">The sequence shown here is derived from an EMBL/GenBank/DDBJ whole genome shotgun (WGS) entry which is preliminary data.</text>
</comment>
<evidence type="ECO:0000256" key="1">
    <source>
        <dbReference type="ARBA" id="ARBA00004371"/>
    </source>
</evidence>
<gene>
    <name evidence="5" type="ORF">PACLA_8A015967</name>
</gene>
<dbReference type="SUPFAM" id="SSF103196">
    <property type="entry name" value="Roadblock/LC7 domain"/>
    <property type="match status" value="1"/>
</dbReference>
<dbReference type="Proteomes" id="UP001152795">
    <property type="component" value="Unassembled WGS sequence"/>
</dbReference>
<keyword evidence="3" id="KW-0458">Lysosome</keyword>
<dbReference type="AlphaFoldDB" id="A0A6S7FJG7"/>
<evidence type="ECO:0000256" key="2">
    <source>
        <dbReference type="ARBA" id="ARBA00010627"/>
    </source>
</evidence>
<dbReference type="PANTHER" id="PTHR33967:SF1">
    <property type="entry name" value="RAGULATOR COMPLEX PROTEIN LAMTOR4"/>
    <property type="match status" value="1"/>
</dbReference>
<evidence type="ECO:0000256" key="3">
    <source>
        <dbReference type="ARBA" id="ARBA00023228"/>
    </source>
</evidence>
<protein>
    <recommendedName>
        <fullName evidence="4">Late endosomal/lysosomal adaptor and MAPK and MTOR activator 4</fullName>
    </recommendedName>
</protein>
<dbReference type="PANTHER" id="PTHR33967">
    <property type="entry name" value="RAGULATOR COMPLEX PROTEIN LAMTOR4"/>
    <property type="match status" value="1"/>
</dbReference>
<dbReference type="GO" id="GO:0005764">
    <property type="term" value="C:lysosome"/>
    <property type="evidence" value="ECO:0007669"/>
    <property type="project" value="UniProtKB-SubCell"/>
</dbReference>
<dbReference type="GO" id="GO:0071986">
    <property type="term" value="C:Ragulator complex"/>
    <property type="evidence" value="ECO:0007669"/>
    <property type="project" value="InterPro"/>
</dbReference>
<dbReference type="InterPro" id="IPR034601">
    <property type="entry name" value="LAMTOR4"/>
</dbReference>
<proteinExistence type="inferred from homology"/>
<dbReference type="EMBL" id="CACRXK020000234">
    <property type="protein sequence ID" value="CAB3979835.1"/>
    <property type="molecule type" value="Genomic_DNA"/>
</dbReference>
<sequence>MAANLVQGIDRIAGQLGYLVVNSEGAVMASGGDLENEENIASIIVKMLQYATKVPLSADDSQNCKRISVVYHDFTLLATVSNQKVYIIKKENEGS</sequence>
<evidence type="ECO:0000313" key="6">
    <source>
        <dbReference type="Proteomes" id="UP001152795"/>
    </source>
</evidence>
<dbReference type="GO" id="GO:0005085">
    <property type="term" value="F:guanyl-nucleotide exchange factor activity"/>
    <property type="evidence" value="ECO:0007669"/>
    <property type="project" value="TreeGrafter"/>
</dbReference>
<dbReference type="GO" id="GO:0032008">
    <property type="term" value="P:positive regulation of TOR signaling"/>
    <property type="evidence" value="ECO:0007669"/>
    <property type="project" value="InterPro"/>
</dbReference>